<dbReference type="PROSITE" id="PS50943">
    <property type="entry name" value="HTH_CROC1"/>
    <property type="match status" value="1"/>
</dbReference>
<evidence type="ECO:0000313" key="2">
    <source>
        <dbReference type="EMBL" id="CDN88383.1"/>
    </source>
</evidence>
<dbReference type="EMBL" id="CCAE010000022">
    <property type="protein sequence ID" value="CDN88383.1"/>
    <property type="molecule type" value="Genomic_DNA"/>
</dbReference>
<dbReference type="RefSeq" id="WP_035622181.1">
    <property type="nucleotide sequence ID" value="NZ_CCAE010000022.1"/>
</dbReference>
<keyword evidence="3" id="KW-1185">Reference proteome</keyword>
<dbReference type="InterPro" id="IPR001387">
    <property type="entry name" value="Cro/C1-type_HTH"/>
</dbReference>
<dbReference type="GO" id="GO:0003677">
    <property type="term" value="F:DNA binding"/>
    <property type="evidence" value="ECO:0007669"/>
    <property type="project" value="InterPro"/>
</dbReference>
<reference evidence="3" key="1">
    <citation type="submission" date="2014-11" db="EMBL/GenBank/DDBJ databases">
        <title>Draft genome sequence of Hydrogenophaga intermedia S1.</title>
        <authorList>
            <person name="Gan H.M."/>
            <person name="Chew T.H."/>
            <person name="Stolz A."/>
        </authorList>
    </citation>
    <scope>NUCLEOTIDE SEQUENCE [LARGE SCALE GENOMIC DNA]</scope>
    <source>
        <strain evidence="3">S1</strain>
    </source>
</reference>
<dbReference type="CDD" id="cd00093">
    <property type="entry name" value="HTH_XRE"/>
    <property type="match status" value="1"/>
</dbReference>
<dbReference type="AlphaFoldDB" id="A0A1L1PKD4"/>
<dbReference type="SMART" id="SM00530">
    <property type="entry name" value="HTH_XRE"/>
    <property type="match status" value="1"/>
</dbReference>
<sequence>MTEGKTLGKVISEARKAKGMNQKELAATVRREDGESISPQYLNDLEHDRRVPSSEIAQELASVLGLHPDYLLYLARKWPDDLADRGLQPEQFEKAMMAFRKQLSR</sequence>
<evidence type="ECO:0000259" key="1">
    <source>
        <dbReference type="PROSITE" id="PS50943"/>
    </source>
</evidence>
<name>A0A1L1PKD4_HYDIT</name>
<dbReference type="InterPro" id="IPR010982">
    <property type="entry name" value="Lambda_DNA-bd_dom_sf"/>
</dbReference>
<feature type="domain" description="HTH cro/C1-type" evidence="1">
    <location>
        <begin position="11"/>
        <end position="71"/>
    </location>
</feature>
<organism evidence="2 3">
    <name type="scientific">Hydrogenophaga intermedia</name>
    <dbReference type="NCBI Taxonomy" id="65786"/>
    <lineage>
        <taxon>Bacteria</taxon>
        <taxon>Pseudomonadati</taxon>
        <taxon>Pseudomonadota</taxon>
        <taxon>Betaproteobacteria</taxon>
        <taxon>Burkholderiales</taxon>
        <taxon>Comamonadaceae</taxon>
        <taxon>Hydrogenophaga</taxon>
    </lineage>
</organism>
<dbReference type="Gene3D" id="1.10.260.40">
    <property type="entry name" value="lambda repressor-like DNA-binding domains"/>
    <property type="match status" value="1"/>
</dbReference>
<dbReference type="Pfam" id="PF01381">
    <property type="entry name" value="HTH_3"/>
    <property type="match status" value="1"/>
</dbReference>
<gene>
    <name evidence="2" type="ORF">BN948_02817</name>
</gene>
<dbReference type="Proteomes" id="UP000028878">
    <property type="component" value="Unassembled WGS sequence"/>
</dbReference>
<protein>
    <submittedName>
        <fullName evidence="2">Putative transcriptional regulator</fullName>
    </submittedName>
</protein>
<evidence type="ECO:0000313" key="3">
    <source>
        <dbReference type="Proteomes" id="UP000028878"/>
    </source>
</evidence>
<accession>A0A1L1PKD4</accession>
<proteinExistence type="predicted"/>
<dbReference type="SUPFAM" id="SSF47413">
    <property type="entry name" value="lambda repressor-like DNA-binding domains"/>
    <property type="match status" value="1"/>
</dbReference>